<feature type="transmembrane region" description="Helical" evidence="1">
    <location>
        <begin position="25"/>
        <end position="43"/>
    </location>
</feature>
<dbReference type="Proteomes" id="UP001139000">
    <property type="component" value="Unassembled WGS sequence"/>
</dbReference>
<keyword evidence="1" id="KW-0812">Transmembrane</keyword>
<sequence length="267" mass="30779">MNQTFNIHRFALVIKLDFFERGKNYLLIAAILLVLLLAMMLPITTSSKPVGFYEALHYMAIFMVMLFATTFYTGSAMTHYSAFPTSISSLMLPASNLEKFLSALFYNLVFIIPFLLLFFQLHYKTIDAANAQFPANSYKYPYMKPDLAVYFCFAYLMLHSILFLGSIYFSKRSYVKTAAFIVIAVLIVFTTHTMLSGYLTHYPSRINTLPLAGWQIWYFDGQNMVAGINELHITHPEGAYHIIQGFTALFIVSFWYMAYLRLKEKEV</sequence>
<proteinExistence type="predicted"/>
<keyword evidence="1" id="KW-1133">Transmembrane helix</keyword>
<feature type="transmembrane region" description="Helical" evidence="1">
    <location>
        <begin position="55"/>
        <end position="83"/>
    </location>
</feature>
<gene>
    <name evidence="2" type="ORF">LXM26_04250</name>
</gene>
<dbReference type="AlphaFoldDB" id="A0A9X1PHE6"/>
<dbReference type="EMBL" id="JAJTTC010000001">
    <property type="protein sequence ID" value="MCF0060691.1"/>
    <property type="molecule type" value="Genomic_DNA"/>
</dbReference>
<protein>
    <submittedName>
        <fullName evidence="2">Uncharacterized protein</fullName>
    </submittedName>
</protein>
<feature type="transmembrane region" description="Helical" evidence="1">
    <location>
        <begin position="147"/>
        <end position="170"/>
    </location>
</feature>
<accession>A0A9X1PHE6</accession>
<comment type="caution">
    <text evidence="2">The sequence shown here is derived from an EMBL/GenBank/DDBJ whole genome shotgun (WGS) entry which is preliminary data.</text>
</comment>
<feature type="transmembrane region" description="Helical" evidence="1">
    <location>
        <begin position="239"/>
        <end position="259"/>
    </location>
</feature>
<feature type="transmembrane region" description="Helical" evidence="1">
    <location>
        <begin position="104"/>
        <end position="123"/>
    </location>
</feature>
<evidence type="ECO:0000313" key="2">
    <source>
        <dbReference type="EMBL" id="MCF0060691.1"/>
    </source>
</evidence>
<reference evidence="2" key="1">
    <citation type="submission" date="2021-12" db="EMBL/GenBank/DDBJ databases">
        <title>Novel species in genus Dyadobacter.</title>
        <authorList>
            <person name="Ma C."/>
        </authorList>
    </citation>
    <scope>NUCLEOTIDE SEQUENCE</scope>
    <source>
        <strain evidence="2">LJ419</strain>
    </source>
</reference>
<evidence type="ECO:0000256" key="1">
    <source>
        <dbReference type="SAM" id="Phobius"/>
    </source>
</evidence>
<evidence type="ECO:0000313" key="3">
    <source>
        <dbReference type="Proteomes" id="UP001139000"/>
    </source>
</evidence>
<name>A0A9X1PHE6_9BACT</name>
<dbReference type="RefSeq" id="WP_234653618.1">
    <property type="nucleotide sequence ID" value="NZ_CP094997.1"/>
</dbReference>
<organism evidence="2 3">
    <name type="scientific">Dyadobacter chenwenxiniae</name>
    <dbReference type="NCBI Taxonomy" id="2906456"/>
    <lineage>
        <taxon>Bacteria</taxon>
        <taxon>Pseudomonadati</taxon>
        <taxon>Bacteroidota</taxon>
        <taxon>Cytophagia</taxon>
        <taxon>Cytophagales</taxon>
        <taxon>Spirosomataceae</taxon>
        <taxon>Dyadobacter</taxon>
    </lineage>
</organism>
<keyword evidence="3" id="KW-1185">Reference proteome</keyword>
<feature type="transmembrane region" description="Helical" evidence="1">
    <location>
        <begin position="177"/>
        <end position="199"/>
    </location>
</feature>
<keyword evidence="1" id="KW-0472">Membrane</keyword>